<gene>
    <name evidence="10 12" type="primary">rplA</name>
    <name evidence="12" type="ORF">MAMT_00497</name>
</gene>
<dbReference type="OrthoDB" id="9803740at2"/>
<dbReference type="AlphaFoldDB" id="A0A5E6MI78"/>
<dbReference type="RefSeq" id="WP_142659359.1">
    <property type="nucleotide sequence ID" value="NZ_CABFVA020000016.1"/>
</dbReference>
<dbReference type="HAMAP" id="MF_01318_B">
    <property type="entry name" value="Ribosomal_uL1_B"/>
    <property type="match status" value="1"/>
</dbReference>
<reference evidence="12 13" key="1">
    <citation type="submission" date="2019-09" db="EMBL/GenBank/DDBJ databases">
        <authorList>
            <person name="Cremers G."/>
        </authorList>
    </citation>
    <scope>NUCLEOTIDE SEQUENCE [LARGE SCALE GENOMIC DNA]</scope>
    <source>
        <strain evidence="12">4A</strain>
    </source>
</reference>
<evidence type="ECO:0000256" key="5">
    <source>
        <dbReference type="ARBA" id="ARBA00022845"/>
    </source>
</evidence>
<evidence type="ECO:0000256" key="9">
    <source>
        <dbReference type="ARBA" id="ARBA00035241"/>
    </source>
</evidence>
<evidence type="ECO:0000256" key="3">
    <source>
        <dbReference type="ARBA" id="ARBA00022555"/>
    </source>
</evidence>
<dbReference type="FunFam" id="3.40.50.790:FF:000001">
    <property type="entry name" value="50S ribosomal protein L1"/>
    <property type="match status" value="1"/>
</dbReference>
<evidence type="ECO:0000313" key="13">
    <source>
        <dbReference type="Proteomes" id="UP000334923"/>
    </source>
</evidence>
<organism evidence="12 13">
    <name type="scientific">Methylacidimicrobium tartarophylax</name>
    <dbReference type="NCBI Taxonomy" id="1041768"/>
    <lineage>
        <taxon>Bacteria</taxon>
        <taxon>Pseudomonadati</taxon>
        <taxon>Verrucomicrobiota</taxon>
        <taxon>Methylacidimicrobium</taxon>
    </lineage>
</organism>
<dbReference type="PIRSF" id="PIRSF002155">
    <property type="entry name" value="Ribosomal_L1"/>
    <property type="match status" value="1"/>
</dbReference>
<name>A0A5E6MI78_9BACT</name>
<dbReference type="GO" id="GO:0015934">
    <property type="term" value="C:large ribosomal subunit"/>
    <property type="evidence" value="ECO:0007669"/>
    <property type="project" value="InterPro"/>
</dbReference>
<comment type="function">
    <text evidence="10">Binds directly to 23S rRNA. The L1 stalk is quite mobile in the ribosome, and is involved in E site tRNA release.</text>
</comment>
<dbReference type="InterPro" id="IPR005878">
    <property type="entry name" value="Ribosom_uL1_bac-type"/>
</dbReference>
<dbReference type="PANTHER" id="PTHR36427">
    <property type="entry name" value="54S RIBOSOMAL PROTEIN L1, MITOCHONDRIAL"/>
    <property type="match status" value="1"/>
</dbReference>
<dbReference type="CDD" id="cd00403">
    <property type="entry name" value="Ribosomal_L1"/>
    <property type="match status" value="1"/>
</dbReference>
<comment type="subunit">
    <text evidence="10">Part of the 50S ribosomal subunit.</text>
</comment>
<keyword evidence="7 10" id="KW-0689">Ribosomal protein</keyword>
<proteinExistence type="inferred from homology"/>
<dbReference type="GO" id="GO:0006412">
    <property type="term" value="P:translation"/>
    <property type="evidence" value="ECO:0007669"/>
    <property type="project" value="UniProtKB-UniRule"/>
</dbReference>
<dbReference type="PANTHER" id="PTHR36427:SF3">
    <property type="entry name" value="LARGE RIBOSOMAL SUBUNIT PROTEIN UL1M"/>
    <property type="match status" value="1"/>
</dbReference>
<protein>
    <recommendedName>
        <fullName evidence="9 10">Large ribosomal subunit protein uL1</fullName>
    </recommendedName>
</protein>
<dbReference type="NCBIfam" id="TIGR01169">
    <property type="entry name" value="rplA_bact"/>
    <property type="match status" value="1"/>
</dbReference>
<keyword evidence="6 10" id="KW-0694">RNA-binding</keyword>
<dbReference type="Pfam" id="PF00687">
    <property type="entry name" value="Ribosomal_L1"/>
    <property type="match status" value="1"/>
</dbReference>
<dbReference type="Proteomes" id="UP000334923">
    <property type="component" value="Unassembled WGS sequence"/>
</dbReference>
<comment type="function">
    <text evidence="10">Protein L1 is also a translational repressor protein, it controls the translation of the L11 operon by binding to its mRNA.</text>
</comment>
<evidence type="ECO:0000256" key="4">
    <source>
        <dbReference type="ARBA" id="ARBA00022730"/>
    </source>
</evidence>
<dbReference type="InterPro" id="IPR028364">
    <property type="entry name" value="Ribosomal_uL1/biogenesis"/>
</dbReference>
<evidence type="ECO:0000256" key="8">
    <source>
        <dbReference type="ARBA" id="ARBA00023274"/>
    </source>
</evidence>
<comment type="similarity">
    <text evidence="1 10 11">Belongs to the universal ribosomal protein uL1 family.</text>
</comment>
<evidence type="ECO:0000256" key="6">
    <source>
        <dbReference type="ARBA" id="ARBA00022884"/>
    </source>
</evidence>
<keyword evidence="13" id="KW-1185">Reference proteome</keyword>
<dbReference type="InterPro" id="IPR023674">
    <property type="entry name" value="Ribosomal_uL1-like"/>
</dbReference>
<dbReference type="Gene3D" id="3.30.190.20">
    <property type="match status" value="1"/>
</dbReference>
<dbReference type="InterPro" id="IPR002143">
    <property type="entry name" value="Ribosomal_uL1"/>
</dbReference>
<evidence type="ECO:0000256" key="11">
    <source>
        <dbReference type="RuleBase" id="RU000659"/>
    </source>
</evidence>
<dbReference type="InterPro" id="IPR016095">
    <property type="entry name" value="Ribosomal_uL1_3-a/b-sand"/>
</dbReference>
<evidence type="ECO:0000313" key="12">
    <source>
        <dbReference type="EMBL" id="VVM05201.1"/>
    </source>
</evidence>
<dbReference type="SUPFAM" id="SSF56808">
    <property type="entry name" value="Ribosomal protein L1"/>
    <property type="match status" value="1"/>
</dbReference>
<dbReference type="GO" id="GO:0000049">
    <property type="term" value="F:tRNA binding"/>
    <property type="evidence" value="ECO:0007669"/>
    <property type="project" value="UniProtKB-KW"/>
</dbReference>
<sequence>MNSRQSKRYREAVKHLESGKCYRITEAVEVLAKMPKARFDESVELSMHLGVDPKQGEQMVRGSLRLPHGSGKNVRIAVFARGSAAEAAKAAGAQFVGFEDLLKRVSEGFTGFDVAIATPDAMQEVRKLGRVLGPRGLMPNPRTGTVTEDVAAAVAECQAGRVEFKMDKSANVHILIGKRSFSAEALQDNAVQAMEAVQKAKPAAAKGRYVESLSLSATVSPSIPLDASTFQRK</sequence>
<dbReference type="Gene3D" id="3.40.50.790">
    <property type="match status" value="1"/>
</dbReference>
<evidence type="ECO:0000256" key="10">
    <source>
        <dbReference type="HAMAP-Rule" id="MF_01318"/>
    </source>
</evidence>
<keyword evidence="3 10" id="KW-0820">tRNA-binding</keyword>
<evidence type="ECO:0000256" key="1">
    <source>
        <dbReference type="ARBA" id="ARBA00010531"/>
    </source>
</evidence>
<keyword evidence="2 10" id="KW-0678">Repressor</keyword>
<keyword evidence="4 10" id="KW-0699">rRNA-binding</keyword>
<evidence type="ECO:0000256" key="2">
    <source>
        <dbReference type="ARBA" id="ARBA00022491"/>
    </source>
</evidence>
<dbReference type="GO" id="GO:0003735">
    <property type="term" value="F:structural constituent of ribosome"/>
    <property type="evidence" value="ECO:0007669"/>
    <property type="project" value="InterPro"/>
</dbReference>
<dbReference type="GO" id="GO:0006417">
    <property type="term" value="P:regulation of translation"/>
    <property type="evidence" value="ECO:0007669"/>
    <property type="project" value="UniProtKB-KW"/>
</dbReference>
<dbReference type="InterPro" id="IPR023673">
    <property type="entry name" value="Ribosomal_uL1_CS"/>
</dbReference>
<accession>A0A5E6MI78</accession>
<dbReference type="EMBL" id="CABFVA020000016">
    <property type="protein sequence ID" value="VVM05201.1"/>
    <property type="molecule type" value="Genomic_DNA"/>
</dbReference>
<evidence type="ECO:0000256" key="7">
    <source>
        <dbReference type="ARBA" id="ARBA00022980"/>
    </source>
</evidence>
<keyword evidence="8 10" id="KW-0687">Ribonucleoprotein</keyword>
<dbReference type="PROSITE" id="PS01199">
    <property type="entry name" value="RIBOSOMAL_L1"/>
    <property type="match status" value="1"/>
</dbReference>
<keyword evidence="5 10" id="KW-0810">Translation regulation</keyword>
<dbReference type="GO" id="GO:0019843">
    <property type="term" value="F:rRNA binding"/>
    <property type="evidence" value="ECO:0007669"/>
    <property type="project" value="UniProtKB-UniRule"/>
</dbReference>